<dbReference type="Pfam" id="PF00126">
    <property type="entry name" value="HTH_1"/>
    <property type="match status" value="1"/>
</dbReference>
<feature type="domain" description="HTH lysR-type" evidence="5">
    <location>
        <begin position="5"/>
        <end position="62"/>
    </location>
</feature>
<dbReference type="PANTHER" id="PTHR30537:SF26">
    <property type="entry name" value="GLYCINE CLEAVAGE SYSTEM TRANSCRIPTIONAL ACTIVATOR"/>
    <property type="match status" value="1"/>
</dbReference>
<dbReference type="PRINTS" id="PR00039">
    <property type="entry name" value="HTHLYSR"/>
</dbReference>
<dbReference type="InterPro" id="IPR058163">
    <property type="entry name" value="LysR-type_TF_proteobact-type"/>
</dbReference>
<dbReference type="Proteomes" id="UP001595617">
    <property type="component" value="Unassembled WGS sequence"/>
</dbReference>
<comment type="caution">
    <text evidence="6">The sequence shown here is derived from an EMBL/GenBank/DDBJ whole genome shotgun (WGS) entry which is preliminary data.</text>
</comment>
<dbReference type="SUPFAM" id="SSF53850">
    <property type="entry name" value="Periplasmic binding protein-like II"/>
    <property type="match status" value="1"/>
</dbReference>
<comment type="similarity">
    <text evidence="1">Belongs to the LysR transcriptional regulatory family.</text>
</comment>
<dbReference type="EMBL" id="JBHRYR010000004">
    <property type="protein sequence ID" value="MFC3853928.1"/>
    <property type="molecule type" value="Genomic_DNA"/>
</dbReference>
<accession>A0ABV7ZZD7</accession>
<dbReference type="InterPro" id="IPR036390">
    <property type="entry name" value="WH_DNA-bd_sf"/>
</dbReference>
<dbReference type="Gene3D" id="1.10.10.10">
    <property type="entry name" value="Winged helix-like DNA-binding domain superfamily/Winged helix DNA-binding domain"/>
    <property type="match status" value="1"/>
</dbReference>
<evidence type="ECO:0000313" key="7">
    <source>
        <dbReference type="Proteomes" id="UP001595617"/>
    </source>
</evidence>
<evidence type="ECO:0000256" key="3">
    <source>
        <dbReference type="ARBA" id="ARBA00023125"/>
    </source>
</evidence>
<dbReference type="PROSITE" id="PS50931">
    <property type="entry name" value="HTH_LYSR"/>
    <property type="match status" value="1"/>
</dbReference>
<evidence type="ECO:0000256" key="4">
    <source>
        <dbReference type="ARBA" id="ARBA00023163"/>
    </source>
</evidence>
<keyword evidence="4" id="KW-0804">Transcription</keyword>
<proteinExistence type="inferred from homology"/>
<reference evidence="7" key="1">
    <citation type="journal article" date="2019" name="Int. J. Syst. Evol. Microbiol.">
        <title>The Global Catalogue of Microorganisms (GCM) 10K type strain sequencing project: providing services to taxonomists for standard genome sequencing and annotation.</title>
        <authorList>
            <consortium name="The Broad Institute Genomics Platform"/>
            <consortium name="The Broad Institute Genome Sequencing Center for Infectious Disease"/>
            <person name="Wu L."/>
            <person name="Ma J."/>
        </authorList>
    </citation>
    <scope>NUCLEOTIDE SEQUENCE [LARGE SCALE GENOMIC DNA]</scope>
    <source>
        <strain evidence="7">IBRC 10765</strain>
    </source>
</reference>
<dbReference type="SUPFAM" id="SSF46785">
    <property type="entry name" value="Winged helix' DNA-binding domain"/>
    <property type="match status" value="1"/>
</dbReference>
<dbReference type="InterPro" id="IPR036388">
    <property type="entry name" value="WH-like_DNA-bd_sf"/>
</dbReference>
<dbReference type="InterPro" id="IPR005119">
    <property type="entry name" value="LysR_subst-bd"/>
</dbReference>
<evidence type="ECO:0000313" key="6">
    <source>
        <dbReference type="EMBL" id="MFC3853928.1"/>
    </source>
</evidence>
<keyword evidence="3" id="KW-0238">DNA-binding</keyword>
<dbReference type="RefSeq" id="WP_380697701.1">
    <property type="nucleotide sequence ID" value="NZ_JBHRYR010000004.1"/>
</dbReference>
<gene>
    <name evidence="6" type="primary">gcvA</name>
    <name evidence="6" type="ORF">ACFOOG_13870</name>
</gene>
<evidence type="ECO:0000256" key="2">
    <source>
        <dbReference type="ARBA" id="ARBA00023015"/>
    </source>
</evidence>
<organism evidence="6 7">
    <name type="scientific">Saccharospirillum mangrovi</name>
    <dbReference type="NCBI Taxonomy" id="2161747"/>
    <lineage>
        <taxon>Bacteria</taxon>
        <taxon>Pseudomonadati</taxon>
        <taxon>Pseudomonadota</taxon>
        <taxon>Gammaproteobacteria</taxon>
        <taxon>Oceanospirillales</taxon>
        <taxon>Saccharospirillaceae</taxon>
        <taxon>Saccharospirillum</taxon>
    </lineage>
</organism>
<name>A0ABV7ZZD7_9GAMM</name>
<evidence type="ECO:0000259" key="5">
    <source>
        <dbReference type="PROSITE" id="PS50931"/>
    </source>
</evidence>
<dbReference type="InterPro" id="IPR000847">
    <property type="entry name" value="LysR_HTH_N"/>
</dbReference>
<dbReference type="Pfam" id="PF03466">
    <property type="entry name" value="LysR_substrate"/>
    <property type="match status" value="1"/>
</dbReference>
<dbReference type="CDD" id="cd08432">
    <property type="entry name" value="PBP2_GcdR_TrpI_HvrB_AmpR_like"/>
    <property type="match status" value="1"/>
</dbReference>
<dbReference type="Gene3D" id="3.40.190.10">
    <property type="entry name" value="Periplasmic binding protein-like II"/>
    <property type="match status" value="2"/>
</dbReference>
<protein>
    <submittedName>
        <fullName evidence="6">Transcriptional regulator GcvA</fullName>
    </submittedName>
</protein>
<keyword evidence="2" id="KW-0805">Transcription regulation</keyword>
<dbReference type="PANTHER" id="PTHR30537">
    <property type="entry name" value="HTH-TYPE TRANSCRIPTIONAL REGULATOR"/>
    <property type="match status" value="1"/>
</dbReference>
<keyword evidence="7" id="KW-1185">Reference proteome</keyword>
<evidence type="ECO:0000256" key="1">
    <source>
        <dbReference type="ARBA" id="ARBA00009437"/>
    </source>
</evidence>
<dbReference type="NCBIfam" id="NF008352">
    <property type="entry name" value="PRK11139.1"/>
    <property type="match status" value="1"/>
</dbReference>
<sequence>MADLPPLTSLRTFWYVAEHESFKRASEHLFVTQAAVSHQIRQLEDFLGVSLFERGNREVRLTKDGQRLLPYVQQGFSALRAGVTLVKDDADPNVINLSVMPAFASRWLVPRLGQFRQLHPEIRLNLKPTQQLETFSDGEMDLAIRYGSGQYPGLRSEFLLRDSLLVVATPDFIAEHTPSLDNLTQLPLLEDTSTDEQGWAEWFRRHNIETAVAERCLTIADASMLVDAAMGGQGVALVRRSLVQHFVDQGALKKLFALELDSPYGYYLVAPEAHFVRAKVKWFMQWMKEEVRQSFGPEMMAYHGA</sequence>